<evidence type="ECO:0000313" key="11">
    <source>
        <dbReference type="EMBL" id="GJJ11740.1"/>
    </source>
</evidence>
<dbReference type="GO" id="GO:0004471">
    <property type="term" value="F:malate dehydrogenase (decarboxylating) (NAD+) activity"/>
    <property type="evidence" value="ECO:0007669"/>
    <property type="project" value="TreeGrafter"/>
</dbReference>
<evidence type="ECO:0000256" key="6">
    <source>
        <dbReference type="PIRSR" id="PIRSR000106-2"/>
    </source>
</evidence>
<comment type="caution">
    <text evidence="11">The sequence shown here is derived from an EMBL/GenBank/DDBJ whole genome shotgun (WGS) entry which is preliminary data.</text>
</comment>
<dbReference type="NCBIfam" id="NF010052">
    <property type="entry name" value="PRK13529.1"/>
    <property type="match status" value="1"/>
</dbReference>
<evidence type="ECO:0000259" key="10">
    <source>
        <dbReference type="SMART" id="SM01274"/>
    </source>
</evidence>
<keyword evidence="4" id="KW-0520">NAD</keyword>
<comment type="cofactor">
    <cofactor evidence="7">
        <name>Mg(2+)</name>
        <dbReference type="ChEBI" id="CHEBI:18420"/>
    </cofactor>
    <cofactor evidence="7">
        <name>Mn(2+)</name>
        <dbReference type="ChEBI" id="CHEBI:29035"/>
    </cofactor>
    <text evidence="7">Divalent metal cations. Prefers magnesium or manganese.</text>
</comment>
<comment type="similarity">
    <text evidence="2 8">Belongs to the malic enzymes family.</text>
</comment>
<feature type="binding site" evidence="7">
    <location>
        <position position="299"/>
    </location>
    <ligand>
        <name>a divalent metal cation</name>
        <dbReference type="ChEBI" id="CHEBI:60240"/>
    </ligand>
</feature>
<dbReference type="SMART" id="SM01274">
    <property type="entry name" value="malic"/>
    <property type="match status" value="1"/>
</dbReference>
<dbReference type="GO" id="GO:0005829">
    <property type="term" value="C:cytosol"/>
    <property type="evidence" value="ECO:0007669"/>
    <property type="project" value="TreeGrafter"/>
</dbReference>
<name>A0AAV5AIG7_9AGAM</name>
<dbReference type="SUPFAM" id="SSF53223">
    <property type="entry name" value="Aminoacid dehydrogenase-like, N-terminal domain"/>
    <property type="match status" value="1"/>
</dbReference>
<feature type="active site" description="Proton donor" evidence="5">
    <location>
        <position position="137"/>
    </location>
</feature>
<evidence type="ECO:0000256" key="4">
    <source>
        <dbReference type="ARBA" id="ARBA00023027"/>
    </source>
</evidence>
<protein>
    <recommendedName>
        <fullName evidence="8">Malic enzyme</fullName>
    </recommendedName>
</protein>
<dbReference type="PANTHER" id="PTHR23406">
    <property type="entry name" value="MALIC ENZYME-RELATED"/>
    <property type="match status" value="1"/>
</dbReference>
<dbReference type="AlphaFoldDB" id="A0AAV5AIG7"/>
<dbReference type="EMBL" id="BPWL01000007">
    <property type="protein sequence ID" value="GJJ11740.1"/>
    <property type="molecule type" value="Genomic_DNA"/>
</dbReference>
<dbReference type="GO" id="GO:0006108">
    <property type="term" value="P:malate metabolic process"/>
    <property type="evidence" value="ECO:0007669"/>
    <property type="project" value="TreeGrafter"/>
</dbReference>
<dbReference type="Gene3D" id="3.40.50.720">
    <property type="entry name" value="NAD(P)-binding Rossmann-like Domain"/>
    <property type="match status" value="1"/>
</dbReference>
<dbReference type="InterPro" id="IPR001891">
    <property type="entry name" value="Malic_OxRdtase"/>
</dbReference>
<dbReference type="InterPro" id="IPR046346">
    <property type="entry name" value="Aminoacid_DH-like_N_sf"/>
</dbReference>
<feature type="domain" description="Malic enzyme NAD-binding" evidence="9">
    <location>
        <begin position="324"/>
        <end position="579"/>
    </location>
</feature>
<evidence type="ECO:0000256" key="5">
    <source>
        <dbReference type="PIRSR" id="PIRSR000106-1"/>
    </source>
</evidence>
<keyword evidence="3 7" id="KW-0479">Metal-binding</keyword>
<evidence type="ECO:0000259" key="9">
    <source>
        <dbReference type="SMART" id="SM00919"/>
    </source>
</evidence>
<dbReference type="PROSITE" id="PS00331">
    <property type="entry name" value="MALIC_ENZYMES"/>
    <property type="match status" value="1"/>
</dbReference>
<evidence type="ECO:0000256" key="3">
    <source>
        <dbReference type="ARBA" id="ARBA00022723"/>
    </source>
</evidence>
<dbReference type="InterPro" id="IPR012302">
    <property type="entry name" value="Malic_NAD-bd"/>
</dbReference>
<feature type="active site" description="Proton acceptor" evidence="5">
    <location>
        <position position="209"/>
    </location>
</feature>
<dbReference type="Proteomes" id="UP001050691">
    <property type="component" value="Unassembled WGS sequence"/>
</dbReference>
<evidence type="ECO:0000256" key="8">
    <source>
        <dbReference type="RuleBase" id="RU003426"/>
    </source>
</evidence>
<accession>A0AAV5AIG7</accession>
<keyword evidence="12" id="KW-1185">Reference proteome</keyword>
<comment type="cofactor">
    <cofactor evidence="1">
        <name>Mn(2+)</name>
        <dbReference type="ChEBI" id="CHEBI:29035"/>
    </cofactor>
</comment>
<keyword evidence="8" id="KW-0560">Oxidoreductase</keyword>
<dbReference type="Pfam" id="PF03949">
    <property type="entry name" value="Malic_M"/>
    <property type="match status" value="1"/>
</dbReference>
<dbReference type="SMART" id="SM00919">
    <property type="entry name" value="Malic_M"/>
    <property type="match status" value="1"/>
</dbReference>
<sequence>MTRHGDSGLVPTHGEKRHMISRRIFARNLLQVKSFTRLFTEGPLRVSQRGEALLNNAQLNKGVAFTREERKELDLDGRLPYAVATLDVQCERAYQQYQSRDAPIHKNTFLQSLKAQNWTLYYGLISRHLKEMIPIIYTPTEAEAISSYSHLFRRSEGLYLSYPDMEDMEKNYLAAIESKEIDLIICTDGGQILGIGDQGVGGIGISTAKAALYTLVLGCRGPTDAHNDIYYPSLIGGIDPSRILPVTLDVGTNNKDLLDDPLYIGWSHERLQGDQYDAFVDKFVNIVKKHNRHSLLHFEDFGNENAQRLLDIYQPKLSLFNDDIQGTGAVTLAAVLAAIGVTKSKLSEQRIICFGAGSAGLGICNQIRDAMMQLESLDRKSANSCFYLIDRHGLLTDHLQQEKKVNKGAEEYVRQDWNGPTGLLDVVKTIKPTILMGVSTQGGAFTEEVIRAMKDSCDRPIIFPLSNPTRLTEVTPQNCLGWTGAALMATGSPFSSVKVNDRSIDIAECNNALIYPGLGFGTIISRSRVLSPGMILAGAQRLANLSAAPENPHAALLPDVEDSPSVNMEIAISVAEKAFDEGVATVPWKKEEVRERAMTARWHPVGMLKSNFLMHPWIVEQ</sequence>
<feature type="binding site" evidence="6">
    <location>
        <position position="510"/>
    </location>
    <ligand>
        <name>(S)-malate</name>
        <dbReference type="ChEBI" id="CHEBI:15589"/>
    </ligand>
</feature>
<dbReference type="InterPro" id="IPR015884">
    <property type="entry name" value="Malic_enzyme_CS"/>
</dbReference>
<evidence type="ECO:0000313" key="12">
    <source>
        <dbReference type="Proteomes" id="UP001050691"/>
    </source>
</evidence>
<evidence type="ECO:0000256" key="7">
    <source>
        <dbReference type="PIRSR" id="PIRSR000106-3"/>
    </source>
</evidence>
<feature type="binding site" evidence="6">
    <location>
        <position position="467"/>
    </location>
    <ligand>
        <name>(S)-malate</name>
        <dbReference type="ChEBI" id="CHEBI:15589"/>
    </ligand>
</feature>
<evidence type="ECO:0000256" key="1">
    <source>
        <dbReference type="ARBA" id="ARBA00001936"/>
    </source>
</evidence>
<reference evidence="11" key="1">
    <citation type="submission" date="2021-10" db="EMBL/GenBank/DDBJ databases">
        <title>De novo Genome Assembly of Clathrus columnatus (Basidiomycota, Fungi) Using Illumina and Nanopore Sequence Data.</title>
        <authorList>
            <person name="Ogiso-Tanaka E."/>
            <person name="Itagaki H."/>
            <person name="Hosoya T."/>
            <person name="Hosaka K."/>
        </authorList>
    </citation>
    <scope>NUCLEOTIDE SEQUENCE</scope>
    <source>
        <strain evidence="11">MO-923</strain>
    </source>
</reference>
<proteinExistence type="inferred from homology"/>
<feature type="binding site" evidence="7">
    <location>
        <position position="300"/>
    </location>
    <ligand>
        <name>a divalent metal cation</name>
        <dbReference type="ChEBI" id="CHEBI:60240"/>
    </ligand>
</feature>
<dbReference type="PIRSF" id="PIRSF000106">
    <property type="entry name" value="ME"/>
    <property type="match status" value="1"/>
</dbReference>
<dbReference type="InterPro" id="IPR037062">
    <property type="entry name" value="Malic_N_dom_sf"/>
</dbReference>
<dbReference type="GO" id="GO:0005739">
    <property type="term" value="C:mitochondrion"/>
    <property type="evidence" value="ECO:0007669"/>
    <property type="project" value="TreeGrafter"/>
</dbReference>
<gene>
    <name evidence="11" type="ORF">Clacol_005978</name>
</gene>
<dbReference type="InterPro" id="IPR012301">
    <property type="entry name" value="Malic_N_dom"/>
</dbReference>
<dbReference type="InterPro" id="IPR036291">
    <property type="entry name" value="NAD(P)-bd_dom_sf"/>
</dbReference>
<dbReference type="Pfam" id="PF00390">
    <property type="entry name" value="malic"/>
    <property type="match status" value="2"/>
</dbReference>
<dbReference type="GO" id="GO:0051287">
    <property type="term" value="F:NAD binding"/>
    <property type="evidence" value="ECO:0007669"/>
    <property type="project" value="InterPro"/>
</dbReference>
<dbReference type="SUPFAM" id="SSF51735">
    <property type="entry name" value="NAD(P)-binding Rossmann-fold domains"/>
    <property type="match status" value="1"/>
</dbReference>
<dbReference type="GO" id="GO:0046872">
    <property type="term" value="F:metal ion binding"/>
    <property type="evidence" value="ECO:0007669"/>
    <property type="project" value="UniProtKB-KW"/>
</dbReference>
<organism evidence="11 12">
    <name type="scientific">Clathrus columnatus</name>
    <dbReference type="NCBI Taxonomy" id="1419009"/>
    <lineage>
        <taxon>Eukaryota</taxon>
        <taxon>Fungi</taxon>
        <taxon>Dikarya</taxon>
        <taxon>Basidiomycota</taxon>
        <taxon>Agaricomycotina</taxon>
        <taxon>Agaricomycetes</taxon>
        <taxon>Phallomycetidae</taxon>
        <taxon>Phallales</taxon>
        <taxon>Clathraceae</taxon>
        <taxon>Clathrus</taxon>
    </lineage>
</organism>
<dbReference type="PRINTS" id="PR00072">
    <property type="entry name" value="MALOXRDTASE"/>
</dbReference>
<feature type="binding site" evidence="7">
    <location>
        <position position="323"/>
    </location>
    <ligand>
        <name>a divalent metal cation</name>
        <dbReference type="ChEBI" id="CHEBI:60240"/>
    </ligand>
</feature>
<dbReference type="Gene3D" id="3.40.50.10380">
    <property type="entry name" value="Malic enzyme, N-terminal domain"/>
    <property type="match status" value="1"/>
</dbReference>
<feature type="domain" description="Malic enzyme N-terminal" evidence="10">
    <location>
        <begin position="114"/>
        <end position="314"/>
    </location>
</feature>
<evidence type="ECO:0000256" key="2">
    <source>
        <dbReference type="ARBA" id="ARBA00008785"/>
    </source>
</evidence>
<dbReference type="PANTHER" id="PTHR23406:SF34">
    <property type="entry name" value="NAD-DEPENDENT MALIC ENZYME, MITOCHONDRIAL"/>
    <property type="match status" value="1"/>
</dbReference>